<dbReference type="InterPro" id="IPR055170">
    <property type="entry name" value="GFO_IDH_MocA-like_dom"/>
</dbReference>
<dbReference type="PANTHER" id="PTHR22604">
    <property type="entry name" value="OXIDOREDUCTASES"/>
    <property type="match status" value="1"/>
</dbReference>
<dbReference type="Proteomes" id="UP000003287">
    <property type="component" value="Unassembled WGS sequence"/>
</dbReference>
<evidence type="ECO:0000256" key="2">
    <source>
        <dbReference type="ARBA" id="ARBA00023002"/>
    </source>
</evidence>
<dbReference type="Pfam" id="PF01408">
    <property type="entry name" value="GFO_IDH_MocA"/>
    <property type="match status" value="1"/>
</dbReference>
<gene>
    <name evidence="5" type="ORF">HMPREF1042_0862</name>
</gene>
<comment type="similarity">
    <text evidence="1">Belongs to the Gfo/Idh/MocA family.</text>
</comment>
<dbReference type="GO" id="GO:0000166">
    <property type="term" value="F:nucleotide binding"/>
    <property type="evidence" value="ECO:0007669"/>
    <property type="project" value="InterPro"/>
</dbReference>
<organism evidence="5 6">
    <name type="scientific">Streptococcus constellatus subsp. pharyngis SK1060 = CCUG 46377</name>
    <dbReference type="NCBI Taxonomy" id="1035184"/>
    <lineage>
        <taxon>Bacteria</taxon>
        <taxon>Bacillati</taxon>
        <taxon>Bacillota</taxon>
        <taxon>Bacilli</taxon>
        <taxon>Lactobacillales</taxon>
        <taxon>Streptococcaceae</taxon>
        <taxon>Streptococcus</taxon>
        <taxon>Streptococcus anginosus group</taxon>
    </lineage>
</organism>
<dbReference type="EMBL" id="AFUP01000001">
    <property type="protein sequence ID" value="EGV10938.1"/>
    <property type="molecule type" value="Genomic_DNA"/>
</dbReference>
<dbReference type="SUPFAM" id="SSF51735">
    <property type="entry name" value="NAD(P)-binding Rossmann-fold domains"/>
    <property type="match status" value="1"/>
</dbReference>
<dbReference type="Gene3D" id="3.40.50.720">
    <property type="entry name" value="NAD(P)-binding Rossmann-like Domain"/>
    <property type="match status" value="1"/>
</dbReference>
<dbReference type="AlphaFoldDB" id="F9P5V4"/>
<evidence type="ECO:0000313" key="5">
    <source>
        <dbReference type="EMBL" id="EGV10938.1"/>
    </source>
</evidence>
<accession>F9P5V4</accession>
<dbReference type="Gene3D" id="3.30.360.10">
    <property type="entry name" value="Dihydrodipicolinate Reductase, domain 2"/>
    <property type="match status" value="1"/>
</dbReference>
<keyword evidence="2" id="KW-0560">Oxidoreductase</keyword>
<dbReference type="InterPro" id="IPR036291">
    <property type="entry name" value="NAD(P)-bd_dom_sf"/>
</dbReference>
<dbReference type="eggNOG" id="COG0673">
    <property type="taxonomic scope" value="Bacteria"/>
</dbReference>
<dbReference type="Pfam" id="PF22725">
    <property type="entry name" value="GFO_IDH_MocA_C3"/>
    <property type="match status" value="1"/>
</dbReference>
<proteinExistence type="inferred from homology"/>
<name>F9P5V4_STRCV</name>
<evidence type="ECO:0000313" key="6">
    <source>
        <dbReference type="Proteomes" id="UP000003287"/>
    </source>
</evidence>
<protein>
    <submittedName>
        <fullName evidence="5">Oxidoreductase, NAD-binding domain protein</fullName>
    </submittedName>
</protein>
<dbReference type="PANTHER" id="PTHR22604:SF105">
    <property type="entry name" value="TRANS-1,2-DIHYDROBENZENE-1,2-DIOL DEHYDROGENASE"/>
    <property type="match status" value="1"/>
</dbReference>
<dbReference type="InterPro" id="IPR050984">
    <property type="entry name" value="Gfo/Idh/MocA_domain"/>
</dbReference>
<dbReference type="InterPro" id="IPR000683">
    <property type="entry name" value="Gfo/Idh/MocA-like_OxRdtase_N"/>
</dbReference>
<dbReference type="GO" id="GO:0016491">
    <property type="term" value="F:oxidoreductase activity"/>
    <property type="evidence" value="ECO:0007669"/>
    <property type="project" value="UniProtKB-KW"/>
</dbReference>
<evidence type="ECO:0000259" key="3">
    <source>
        <dbReference type="Pfam" id="PF01408"/>
    </source>
</evidence>
<evidence type="ECO:0000256" key="1">
    <source>
        <dbReference type="ARBA" id="ARBA00010928"/>
    </source>
</evidence>
<evidence type="ECO:0000259" key="4">
    <source>
        <dbReference type="Pfam" id="PF22725"/>
    </source>
</evidence>
<dbReference type="SUPFAM" id="SSF55347">
    <property type="entry name" value="Glyceraldehyde-3-phosphate dehydrogenase-like, C-terminal domain"/>
    <property type="match status" value="1"/>
</dbReference>
<sequence length="344" mass="39297">MENKVRYNWATLGTGVIANELAQALEKLGGKLYSVANRTYAKGVDFAQKYGIEKVYDQIDDVFKDENVDIIYISTPHNTHIDFLRKALKNGKHVLCEKSITLNSEELEEAVLLAEQEHVVLAEAMTIYHMPIYRQLNRIISSGQLGDLKMIQMNFGSYKEYDMTNRFFNRQLAGGALLDIGVYALSFVRWFMTSSPNQVLSQVKFAPTGVDEQVGILLMNAEGEMATLTLSLHAKQPKRGTIAYDKGYIEMYEYPRGQKAVITYIEDGHQEIIETGKTSEALMYEVLDMEAAVVGDKNEMYLDYSRDVMKIMTDLRKEWGMTYPEEENNDIEQEKQWNIQLGIV</sequence>
<reference evidence="5 6" key="1">
    <citation type="submission" date="2011-06" db="EMBL/GenBank/DDBJ databases">
        <authorList>
            <person name="Harkins D.M."/>
            <person name="Madupu R."/>
            <person name="Durkin A.S."/>
            <person name="Torralba M."/>
            <person name="Methe B."/>
            <person name="Sutton G.G."/>
            <person name="Nelson K.E."/>
        </authorList>
    </citation>
    <scope>NUCLEOTIDE SEQUENCE [LARGE SCALE GENOMIC DNA]</scope>
    <source>
        <strain evidence="5 6">SK1060</strain>
    </source>
</reference>
<feature type="domain" description="GFO/IDH/MocA-like oxidoreductase" evidence="4">
    <location>
        <begin position="133"/>
        <end position="249"/>
    </location>
</feature>
<feature type="domain" description="Gfo/Idh/MocA-like oxidoreductase N-terminal" evidence="3">
    <location>
        <begin position="8"/>
        <end position="122"/>
    </location>
</feature>